<organism evidence="2 3">
    <name type="scientific">Clostridium beijerinckii</name>
    <name type="common">Clostridium MP</name>
    <dbReference type="NCBI Taxonomy" id="1520"/>
    <lineage>
        <taxon>Bacteria</taxon>
        <taxon>Bacillati</taxon>
        <taxon>Bacillota</taxon>
        <taxon>Clostridia</taxon>
        <taxon>Eubacteriales</taxon>
        <taxon>Clostridiaceae</taxon>
        <taxon>Clostridium</taxon>
    </lineage>
</organism>
<dbReference type="AlphaFoldDB" id="A0AAX0B4D8"/>
<dbReference type="EMBL" id="JABSWW010000001">
    <property type="protein sequence ID" value="NRT90016.1"/>
    <property type="molecule type" value="Genomic_DNA"/>
</dbReference>
<dbReference type="InterPro" id="IPR025484">
    <property type="entry name" value="DUF4376"/>
</dbReference>
<proteinExistence type="predicted"/>
<reference evidence="2" key="1">
    <citation type="submission" date="2020-05" db="EMBL/GenBank/DDBJ databases">
        <authorList>
            <person name="Brown S."/>
            <person name="Huntemann M."/>
            <person name="Clum A."/>
            <person name="Spunde A."/>
            <person name="Palaniappan K."/>
            <person name="Ritter S."/>
            <person name="Mikhailova N."/>
            <person name="Chen I.-M."/>
            <person name="Stamatis D."/>
            <person name="Reddy T."/>
            <person name="O'Malley R."/>
            <person name="Daum C."/>
            <person name="Shapiro N."/>
            <person name="Ivanova N."/>
            <person name="Kyrpides N."/>
            <person name="Woyke T."/>
        </authorList>
    </citation>
    <scope>NUCLEOTIDE SEQUENCE</scope>
    <source>
        <strain evidence="2">DJ080</strain>
    </source>
</reference>
<reference evidence="2" key="2">
    <citation type="journal article" date="2022" name="Nat. Biotechnol.">
        <title>Carbon-negative production of acetone and isopropanol by gas fermentation at industrial pilot scale.</title>
        <authorList>
            <person name="Liew F.E."/>
            <person name="Nogle R."/>
            <person name="Abdalla T."/>
            <person name="Rasor B.J."/>
            <person name="Canter C."/>
            <person name="Jensen R.O."/>
            <person name="Wang L."/>
            <person name="Strutz J."/>
            <person name="Chirania P."/>
            <person name="De Tissera S."/>
            <person name="Mueller A.P."/>
            <person name="Ruan Z."/>
            <person name="Gao A."/>
            <person name="Tran L."/>
            <person name="Engle N.L."/>
            <person name="Bromley J.C."/>
            <person name="Daniell J."/>
            <person name="Conrado R."/>
            <person name="Tschaplinski T.J."/>
            <person name="Giannone R.J."/>
            <person name="Hettich R.L."/>
            <person name="Karim A.S."/>
            <person name="Simpson S.D."/>
            <person name="Brown S.D."/>
            <person name="Leang C."/>
            <person name="Jewett M.C."/>
            <person name="Kopke M."/>
        </authorList>
    </citation>
    <scope>NUCLEOTIDE SEQUENCE</scope>
    <source>
        <strain evidence="2">DJ080</strain>
    </source>
</reference>
<protein>
    <recommendedName>
        <fullName evidence="1">DUF4376 domain-containing protein</fullName>
    </recommendedName>
</protein>
<dbReference type="Proteomes" id="UP001193748">
    <property type="component" value="Unassembled WGS sequence"/>
</dbReference>
<gene>
    <name evidence="2" type="ORF">B0H41_003695</name>
</gene>
<sequence>MDEIKYKVYVKLDSTSIITDILSDIESSRSGISIEGWTQIDEGNGDKYSHAQGNYLDKSLLDNKGKYNYKLVDGKVIERTESEKVNLDLLKQNKINELSQRCNETITNGFYSNADGTKKLYDFELENQVNLSTKAYQIQIAKLTGQTIGNISYYAKGETCHDYTAEQFLKLAQDGENWKTTNIVKYKDVLKPKVLACVTKDDIDKITWESILI</sequence>
<comment type="caution">
    <text evidence="2">The sequence shown here is derived from an EMBL/GenBank/DDBJ whole genome shotgun (WGS) entry which is preliminary data.</text>
</comment>
<evidence type="ECO:0000313" key="2">
    <source>
        <dbReference type="EMBL" id="NRT90016.1"/>
    </source>
</evidence>
<evidence type="ECO:0000259" key="1">
    <source>
        <dbReference type="Pfam" id="PF14301"/>
    </source>
</evidence>
<dbReference type="Pfam" id="PF14301">
    <property type="entry name" value="DUF4376"/>
    <property type="match status" value="1"/>
</dbReference>
<feature type="domain" description="DUF4376" evidence="1">
    <location>
        <begin position="91"/>
        <end position="204"/>
    </location>
</feature>
<evidence type="ECO:0000313" key="3">
    <source>
        <dbReference type="Proteomes" id="UP001193748"/>
    </source>
</evidence>
<dbReference type="RefSeq" id="WP_173711383.1">
    <property type="nucleotide sequence ID" value="NZ_JABSWW010000001.1"/>
</dbReference>
<accession>A0AAX0B4D8</accession>
<name>A0AAX0B4D8_CLOBE</name>